<protein>
    <submittedName>
        <fullName evidence="4">Uncharacterized protein</fullName>
    </submittedName>
</protein>
<reference evidence="4 5" key="2">
    <citation type="submission" date="2018-05" db="EMBL/GenBank/DDBJ databases">
        <authorList>
            <person name="Lanie J.A."/>
            <person name="Ng W.-L."/>
            <person name="Kazmierczak K.M."/>
            <person name="Andrzejewski T.M."/>
            <person name="Davidsen T.M."/>
            <person name="Wayne K.J."/>
            <person name="Tettelin H."/>
            <person name="Glass J.I."/>
            <person name="Rusch D."/>
            <person name="Podicherti R."/>
            <person name="Tsui H.-C.T."/>
            <person name="Winkler M.E."/>
        </authorList>
    </citation>
    <scope>NUCLEOTIDE SEQUENCE [LARGE SCALE GENOMIC DNA]</scope>
    <source>
        <strain evidence="4 5">YBY</strain>
    </source>
</reference>
<dbReference type="Proteomes" id="UP000245216">
    <property type="component" value="Unassembled WGS sequence"/>
</dbReference>
<proteinExistence type="predicted"/>
<keyword evidence="3" id="KW-0812">Transmembrane</keyword>
<evidence type="ECO:0000256" key="3">
    <source>
        <dbReference type="SAM" id="Phobius"/>
    </source>
</evidence>
<gene>
    <name evidence="4" type="ORF">DF183_10985</name>
</gene>
<dbReference type="Pfam" id="PF20567">
    <property type="entry name" value="DUF6776"/>
    <property type="match status" value="1"/>
</dbReference>
<feature type="compositionally biased region" description="Polar residues" evidence="2">
    <location>
        <begin position="1"/>
        <end position="16"/>
    </location>
</feature>
<evidence type="ECO:0000256" key="2">
    <source>
        <dbReference type="SAM" id="MobiDB-lite"/>
    </source>
</evidence>
<evidence type="ECO:0000256" key="1">
    <source>
        <dbReference type="SAM" id="Coils"/>
    </source>
</evidence>
<feature type="region of interest" description="Disordered" evidence="2">
    <location>
        <begin position="1"/>
        <end position="20"/>
    </location>
</feature>
<dbReference type="AlphaFoldDB" id="A0A2U2BI48"/>
<feature type="coiled-coil region" evidence="1">
    <location>
        <begin position="57"/>
        <end position="119"/>
    </location>
</feature>
<name>A0A2U2BI48_ALCFA</name>
<keyword evidence="1" id="KW-0175">Coiled coil</keyword>
<dbReference type="EMBL" id="QEXO01000003">
    <property type="protein sequence ID" value="PWE13695.1"/>
    <property type="molecule type" value="Genomic_DNA"/>
</dbReference>
<dbReference type="InterPro" id="IPR046703">
    <property type="entry name" value="DUF6776"/>
</dbReference>
<sequence>MFMAESPQSNSHTVAPSRSRGGATTIGLAVLLGVLLGGGGLWLYRSLTQPADQSEQIQLAMQNLARSQQSLQQIQSEFEGLRGQLVLEESTRKGLEKSLLATQTELAQTREQLAFYEQLLPPGPSGSVTVRALDVAKRGDLLEYKVLLQRNAPEGKAFSGRLQFQLTGRQDGKNVKIDLSPSSGPDSVLAESSVEQIDPLVLNFNQFQRAMGWLALPPGFEPTALTLNVLEGSVIRASRQEKIAQPD</sequence>
<accession>A0A2U2BI48</accession>
<evidence type="ECO:0000313" key="5">
    <source>
        <dbReference type="Proteomes" id="UP000245216"/>
    </source>
</evidence>
<dbReference type="STRING" id="511.UZ73_13930"/>
<dbReference type="KEGG" id="afa:UZ73_13930"/>
<reference evidence="4 5" key="1">
    <citation type="submission" date="2018-05" db="EMBL/GenBank/DDBJ databases">
        <title>Genome Sequence of an Efficient Indole-Degrading Bacterium, Alcaligenes sp.YBY.</title>
        <authorList>
            <person name="Yang B."/>
        </authorList>
    </citation>
    <scope>NUCLEOTIDE SEQUENCE [LARGE SCALE GENOMIC DNA]</scope>
    <source>
        <strain evidence="4 5">YBY</strain>
    </source>
</reference>
<comment type="caution">
    <text evidence="4">The sequence shown here is derived from an EMBL/GenBank/DDBJ whole genome shotgun (WGS) entry which is preliminary data.</text>
</comment>
<keyword evidence="3" id="KW-0472">Membrane</keyword>
<evidence type="ECO:0000313" key="4">
    <source>
        <dbReference type="EMBL" id="PWE13695.1"/>
    </source>
</evidence>
<organism evidence="4 5">
    <name type="scientific">Alcaligenes faecalis</name>
    <dbReference type="NCBI Taxonomy" id="511"/>
    <lineage>
        <taxon>Bacteria</taxon>
        <taxon>Pseudomonadati</taxon>
        <taxon>Pseudomonadota</taxon>
        <taxon>Betaproteobacteria</taxon>
        <taxon>Burkholderiales</taxon>
        <taxon>Alcaligenaceae</taxon>
        <taxon>Alcaligenes</taxon>
    </lineage>
</organism>
<keyword evidence="3" id="KW-1133">Transmembrane helix</keyword>
<feature type="transmembrane region" description="Helical" evidence="3">
    <location>
        <begin position="21"/>
        <end position="44"/>
    </location>
</feature>